<dbReference type="Proteomes" id="UP000093053">
    <property type="component" value="Chromosome"/>
</dbReference>
<dbReference type="PANTHER" id="PTHR35807:SF1">
    <property type="entry name" value="TRANSCRIPTIONAL REGULATOR REDD"/>
    <property type="match status" value="1"/>
</dbReference>
<feature type="DNA-binding region" description="OmpR/PhoB-type" evidence="5">
    <location>
        <begin position="1"/>
        <end position="64"/>
    </location>
</feature>
<dbReference type="Pfam" id="PF03704">
    <property type="entry name" value="BTAD"/>
    <property type="match status" value="1"/>
</dbReference>
<name>A0A1B2HMX3_9PSEU</name>
<dbReference type="Gene3D" id="3.40.50.300">
    <property type="entry name" value="P-loop containing nucleotide triphosphate hydrolases"/>
    <property type="match status" value="1"/>
</dbReference>
<dbReference type="InterPro" id="IPR005158">
    <property type="entry name" value="BTAD"/>
</dbReference>
<dbReference type="KEGG" id="led:BBK82_26360"/>
<evidence type="ECO:0000256" key="2">
    <source>
        <dbReference type="ARBA" id="ARBA00023015"/>
    </source>
</evidence>
<proteinExistence type="inferred from homology"/>
<reference evidence="7 8" key="1">
    <citation type="submission" date="2016-07" db="EMBL/GenBank/DDBJ databases">
        <title>Complete genome sequence of the Lentzea guizhouensis DHS C013.</title>
        <authorList>
            <person name="Cao C."/>
        </authorList>
    </citation>
    <scope>NUCLEOTIDE SEQUENCE [LARGE SCALE GENOMIC DNA]</scope>
    <source>
        <strain evidence="7 8">DHS C013</strain>
    </source>
</reference>
<dbReference type="STRING" id="1586287.BBK82_26360"/>
<sequence>MLAALLIDANQVVSADQLLDRAWGDAVPRQGRDTLYAYLSRLRQAFRGLDVEIARRSGGYVLNVDPETVDLHRFHRLVARGRAESGAARLALLDEAVALWRGEAFAGMGTPWLDSVREDLAEERFGVELDRVDLRLELGLHGELATELAAAVREHPLDERLAGQFMLALYRSGRQAEALAAYQGLRDRLADALGVDPVPEVQRLHTALLRQAPEVAPPAAERPPAQVPGGVPHFVGRAEALRELGRAVSVVVGTGGVGKSALIVHWAHLHGDEFPDGQLYVNLRGYDTAEPMTASAALEGFLRALGVERIPVDVDERAALYRSTLAGRRMVVLLDNARSAEQVRPLLPGRHGCVVLVTSRDDLAGWWPATARTGSRWGA</sequence>
<keyword evidence="2" id="KW-0805">Transcription regulation</keyword>
<protein>
    <recommendedName>
        <fullName evidence="6">OmpR/PhoB-type domain-containing protein</fullName>
    </recommendedName>
</protein>
<evidence type="ECO:0000313" key="8">
    <source>
        <dbReference type="Proteomes" id="UP000093053"/>
    </source>
</evidence>
<keyword evidence="3 5" id="KW-0238">DNA-binding</keyword>
<accession>A0A1B2HMX3</accession>
<dbReference type="SMART" id="SM01043">
    <property type="entry name" value="BTAD"/>
    <property type="match status" value="1"/>
</dbReference>
<dbReference type="GO" id="GO:0000160">
    <property type="term" value="P:phosphorelay signal transduction system"/>
    <property type="evidence" value="ECO:0007669"/>
    <property type="project" value="InterPro"/>
</dbReference>
<evidence type="ECO:0000259" key="6">
    <source>
        <dbReference type="PROSITE" id="PS51755"/>
    </source>
</evidence>
<dbReference type="GO" id="GO:0006355">
    <property type="term" value="P:regulation of DNA-templated transcription"/>
    <property type="evidence" value="ECO:0007669"/>
    <property type="project" value="InterPro"/>
</dbReference>
<organism evidence="7 8">
    <name type="scientific">Lentzea guizhouensis</name>
    <dbReference type="NCBI Taxonomy" id="1586287"/>
    <lineage>
        <taxon>Bacteria</taxon>
        <taxon>Bacillati</taxon>
        <taxon>Actinomycetota</taxon>
        <taxon>Actinomycetes</taxon>
        <taxon>Pseudonocardiales</taxon>
        <taxon>Pseudonocardiaceae</taxon>
        <taxon>Lentzea</taxon>
    </lineage>
</organism>
<dbReference type="InterPro" id="IPR001867">
    <property type="entry name" value="OmpR/PhoB-type_DNA-bd"/>
</dbReference>
<dbReference type="Gene3D" id="1.25.40.10">
    <property type="entry name" value="Tetratricopeptide repeat domain"/>
    <property type="match status" value="1"/>
</dbReference>
<dbReference type="GO" id="GO:0003677">
    <property type="term" value="F:DNA binding"/>
    <property type="evidence" value="ECO:0007669"/>
    <property type="project" value="UniProtKB-UniRule"/>
</dbReference>
<gene>
    <name evidence="7" type="ORF">BBK82_26360</name>
</gene>
<evidence type="ECO:0000256" key="5">
    <source>
        <dbReference type="PROSITE-ProRule" id="PRU01091"/>
    </source>
</evidence>
<evidence type="ECO:0000256" key="3">
    <source>
        <dbReference type="ARBA" id="ARBA00023125"/>
    </source>
</evidence>
<feature type="domain" description="OmpR/PhoB-type" evidence="6">
    <location>
        <begin position="1"/>
        <end position="64"/>
    </location>
</feature>
<dbReference type="AlphaFoldDB" id="A0A1B2HMX3"/>
<dbReference type="CDD" id="cd15831">
    <property type="entry name" value="BTAD"/>
    <property type="match status" value="1"/>
</dbReference>
<dbReference type="SUPFAM" id="SSF48452">
    <property type="entry name" value="TPR-like"/>
    <property type="match status" value="1"/>
</dbReference>
<dbReference type="SUPFAM" id="SSF46894">
    <property type="entry name" value="C-terminal effector domain of the bipartite response regulators"/>
    <property type="match status" value="1"/>
</dbReference>
<dbReference type="InterPro" id="IPR016032">
    <property type="entry name" value="Sig_transdc_resp-reg_C-effctor"/>
</dbReference>
<dbReference type="Gene3D" id="1.10.10.10">
    <property type="entry name" value="Winged helix-like DNA-binding domain superfamily/Winged helix DNA-binding domain"/>
    <property type="match status" value="1"/>
</dbReference>
<evidence type="ECO:0000313" key="7">
    <source>
        <dbReference type="EMBL" id="ANZ39074.1"/>
    </source>
</evidence>
<evidence type="ECO:0000256" key="1">
    <source>
        <dbReference type="ARBA" id="ARBA00005820"/>
    </source>
</evidence>
<keyword evidence="4" id="KW-0804">Transcription</keyword>
<evidence type="ECO:0000256" key="4">
    <source>
        <dbReference type="ARBA" id="ARBA00023163"/>
    </source>
</evidence>
<dbReference type="PANTHER" id="PTHR35807">
    <property type="entry name" value="TRANSCRIPTIONAL REGULATOR REDD-RELATED"/>
    <property type="match status" value="1"/>
</dbReference>
<comment type="similarity">
    <text evidence="1">Belongs to the AfsR/DnrI/RedD regulatory family.</text>
</comment>
<keyword evidence="8" id="KW-1185">Reference proteome</keyword>
<dbReference type="PROSITE" id="PS51755">
    <property type="entry name" value="OMPR_PHOB"/>
    <property type="match status" value="1"/>
</dbReference>
<dbReference type="InterPro" id="IPR011990">
    <property type="entry name" value="TPR-like_helical_dom_sf"/>
</dbReference>
<dbReference type="EMBL" id="CP016793">
    <property type="protein sequence ID" value="ANZ39074.1"/>
    <property type="molecule type" value="Genomic_DNA"/>
</dbReference>
<dbReference type="InterPro" id="IPR027417">
    <property type="entry name" value="P-loop_NTPase"/>
</dbReference>
<dbReference type="Pfam" id="PF00486">
    <property type="entry name" value="Trans_reg_C"/>
    <property type="match status" value="1"/>
</dbReference>
<dbReference type="SUPFAM" id="SSF52540">
    <property type="entry name" value="P-loop containing nucleoside triphosphate hydrolases"/>
    <property type="match status" value="1"/>
</dbReference>
<dbReference type="InterPro" id="IPR036388">
    <property type="entry name" value="WH-like_DNA-bd_sf"/>
</dbReference>
<dbReference type="InterPro" id="IPR051677">
    <property type="entry name" value="AfsR-DnrI-RedD_regulator"/>
</dbReference>